<gene>
    <name evidence="1" type="ORF">Z955_14070</name>
</gene>
<dbReference type="AlphaFoldDB" id="A0A0A0I4K9"/>
<protein>
    <submittedName>
        <fullName evidence="1">Uncharacterized protein</fullName>
    </submittedName>
</protein>
<dbReference type="RefSeq" id="WP_039259983.1">
    <property type="nucleotide sequence ID" value="NZ_JDRY01000096.1"/>
</dbReference>
<reference evidence="1 2" key="1">
    <citation type="submission" date="2014-01" db="EMBL/GenBank/DDBJ databases">
        <title>Plasmidome dynamics in the species complex Clostridium novyi sensu lato converts strains of independent lineages into distinctly different pathogens.</title>
        <authorList>
            <person name="Skarin H."/>
            <person name="Segerman B."/>
        </authorList>
    </citation>
    <scope>NUCLEOTIDE SEQUENCE [LARGE SCALE GENOMIC DNA]</scope>
    <source>
        <strain evidence="1 2">DC5</strain>
    </source>
</reference>
<evidence type="ECO:0000313" key="1">
    <source>
        <dbReference type="EMBL" id="KGM95583.1"/>
    </source>
</evidence>
<evidence type="ECO:0000313" key="2">
    <source>
        <dbReference type="Proteomes" id="UP000030014"/>
    </source>
</evidence>
<dbReference type="Proteomes" id="UP000030014">
    <property type="component" value="Unassembled WGS sequence"/>
</dbReference>
<dbReference type="EMBL" id="JDRY01000096">
    <property type="protein sequence ID" value="KGM95583.1"/>
    <property type="molecule type" value="Genomic_DNA"/>
</dbReference>
<comment type="caution">
    <text evidence="1">The sequence shown here is derived from an EMBL/GenBank/DDBJ whole genome shotgun (WGS) entry which is preliminary data.</text>
</comment>
<organism evidence="1 2">
    <name type="scientific">Clostridium botulinum C/D str. DC5</name>
    <dbReference type="NCBI Taxonomy" id="1443128"/>
    <lineage>
        <taxon>Bacteria</taxon>
        <taxon>Bacillati</taxon>
        <taxon>Bacillota</taxon>
        <taxon>Clostridia</taxon>
        <taxon>Eubacteriales</taxon>
        <taxon>Clostridiaceae</taxon>
        <taxon>Clostridium</taxon>
    </lineage>
</organism>
<name>A0A0A0I4K9_CLOBO</name>
<sequence length="110" mass="12481">MFLLLNKIRIKDNNGKDLNFDKIVKGKNNIHCYIKDNIYMQFEGILDISTFEVEDGEFIDNPKTTEELQAEINAQLLKDSANLQIQLNKQTELNADLLIKIAQLGGNANA</sequence>
<proteinExistence type="predicted"/>
<accession>A0A0A0I4K9</accession>